<evidence type="ECO:0000259" key="11">
    <source>
        <dbReference type="Pfam" id="PF01478"/>
    </source>
</evidence>
<keyword evidence="9" id="KW-0808">Transferase</keyword>
<feature type="domain" description="Prepilin type IV endopeptidase peptidase" evidence="11">
    <location>
        <begin position="120"/>
        <end position="227"/>
    </location>
</feature>
<dbReference type="OrthoDB" id="9789291at2"/>
<evidence type="ECO:0000256" key="1">
    <source>
        <dbReference type="ARBA" id="ARBA00004429"/>
    </source>
</evidence>
<protein>
    <recommendedName>
        <fullName evidence="9">Prepilin leader peptidase/N-methyltransferase</fullName>
        <ecNumber evidence="9">2.1.1.-</ecNumber>
        <ecNumber evidence="9">3.4.23.43</ecNumber>
    </recommendedName>
</protein>
<comment type="function">
    <text evidence="9">Plays an essential role in type IV pili and type II pseudopili formation by proteolytically removing the leader sequence from substrate proteins and subsequently monomethylating the alpha-amino group of the newly exposed N-terminal phenylalanine.</text>
</comment>
<comment type="catalytic activity">
    <reaction evidence="9">
        <text>Typically cleaves a -Gly-|-Phe- bond to release an N-terminal, basic peptide of 5-8 residues from type IV prepilin, and then N-methylates the new N-terminal amino group, the methyl donor being S-adenosyl-L-methionine.</text>
        <dbReference type="EC" id="3.4.23.43"/>
    </reaction>
</comment>
<dbReference type="GO" id="GO:0004190">
    <property type="term" value="F:aspartic-type endopeptidase activity"/>
    <property type="evidence" value="ECO:0007669"/>
    <property type="project" value="UniProtKB-EC"/>
</dbReference>
<dbReference type="EMBL" id="CP002156">
    <property type="protein sequence ID" value="ADM09767.1"/>
    <property type="molecule type" value="Genomic_DNA"/>
</dbReference>
<organism evidence="13 14">
    <name type="scientific">Parvularcula bermudensis (strain ATCC BAA-594 / HTCC2503 / KCTC 12087)</name>
    <dbReference type="NCBI Taxonomy" id="314260"/>
    <lineage>
        <taxon>Bacteria</taxon>
        <taxon>Pseudomonadati</taxon>
        <taxon>Pseudomonadota</taxon>
        <taxon>Alphaproteobacteria</taxon>
        <taxon>Parvularculales</taxon>
        <taxon>Parvularculaceae</taxon>
        <taxon>Parvularcula</taxon>
    </lineage>
</organism>
<dbReference type="PRINTS" id="PR00864">
    <property type="entry name" value="PREPILNPTASE"/>
</dbReference>
<dbReference type="Gene3D" id="1.20.120.1220">
    <property type="match status" value="1"/>
</dbReference>
<feature type="transmembrane region" description="Helical" evidence="10">
    <location>
        <begin position="59"/>
        <end position="76"/>
    </location>
</feature>
<dbReference type="GO" id="GO:0032259">
    <property type="term" value="P:methylation"/>
    <property type="evidence" value="ECO:0007669"/>
    <property type="project" value="UniProtKB-KW"/>
</dbReference>
<comment type="similarity">
    <text evidence="2 8">Belongs to the peptidase A24 family.</text>
</comment>
<keyword evidence="7 10" id="KW-0472">Membrane</keyword>
<dbReference type="GO" id="GO:0008168">
    <property type="term" value="F:methyltransferase activity"/>
    <property type="evidence" value="ECO:0007669"/>
    <property type="project" value="UniProtKB-KW"/>
</dbReference>
<evidence type="ECO:0000256" key="2">
    <source>
        <dbReference type="ARBA" id="ARBA00005801"/>
    </source>
</evidence>
<gene>
    <name evidence="13" type="ordered locus">PB2503_08559</name>
</gene>
<feature type="transmembrane region" description="Helical" evidence="10">
    <location>
        <begin position="88"/>
        <end position="110"/>
    </location>
</feature>
<keyword evidence="9" id="KW-0378">Hydrolase</keyword>
<keyword evidence="5 9" id="KW-0812">Transmembrane</keyword>
<dbReference type="GO" id="GO:0006465">
    <property type="term" value="P:signal peptide processing"/>
    <property type="evidence" value="ECO:0007669"/>
    <property type="project" value="TreeGrafter"/>
</dbReference>
<reference evidence="13 14" key="2">
    <citation type="journal article" date="2011" name="J. Bacteriol.">
        <title>Complete genome sequence of strain HTCC2503T of Parvularcula bermudensis, the type species of the order "Parvularculales" in the class Alphaproteobacteria.</title>
        <authorList>
            <person name="Oh H.M."/>
            <person name="Kang I."/>
            <person name="Vergin K.L."/>
            <person name="Kang D."/>
            <person name="Rhee K.H."/>
            <person name="Giovannoni S.J."/>
            <person name="Cho J.C."/>
        </authorList>
    </citation>
    <scope>NUCLEOTIDE SEQUENCE [LARGE SCALE GENOMIC DNA]</scope>
    <source>
        <strain evidence="14">ATCC BAA-594 / HTCC2503 / KCTC 12087</strain>
    </source>
</reference>
<dbReference type="eggNOG" id="COG1989">
    <property type="taxonomic scope" value="Bacteria"/>
</dbReference>
<dbReference type="HOGENOM" id="CLU_057101_0_0_5"/>
<keyword evidence="3" id="KW-1003">Cell membrane</keyword>
<reference evidence="14" key="1">
    <citation type="submission" date="2010-08" db="EMBL/GenBank/DDBJ databases">
        <title>Genome sequence of Parvularcula bermudensis HTCC2503.</title>
        <authorList>
            <person name="Kang D.-M."/>
            <person name="Oh H.-M."/>
            <person name="Cho J.-C."/>
        </authorList>
    </citation>
    <scope>NUCLEOTIDE SEQUENCE [LARGE SCALE GENOMIC DNA]</scope>
    <source>
        <strain evidence="14">ATCC BAA-594 / HTCC2503 / KCTC 12087</strain>
    </source>
</reference>
<dbReference type="InterPro" id="IPR014032">
    <property type="entry name" value="Peptidase_A24A_bac"/>
</dbReference>
<dbReference type="Pfam" id="PF01478">
    <property type="entry name" value="Peptidase_A24"/>
    <property type="match status" value="1"/>
</dbReference>
<evidence type="ECO:0000256" key="5">
    <source>
        <dbReference type="ARBA" id="ARBA00022692"/>
    </source>
</evidence>
<dbReference type="RefSeq" id="WP_013300741.1">
    <property type="nucleotide sequence ID" value="NC_014414.1"/>
</dbReference>
<evidence type="ECO:0000256" key="10">
    <source>
        <dbReference type="SAM" id="Phobius"/>
    </source>
</evidence>
<accession>E0TBP6</accession>
<feature type="transmembrane region" description="Helical" evidence="10">
    <location>
        <begin position="207"/>
        <end position="227"/>
    </location>
</feature>
<dbReference type="InterPro" id="IPR010627">
    <property type="entry name" value="Prepilin_pept_A24_N"/>
</dbReference>
<dbReference type="InterPro" id="IPR000045">
    <property type="entry name" value="Prepilin_IV_endopep_pep"/>
</dbReference>
<dbReference type="EC" id="3.4.23.43" evidence="9"/>
<dbReference type="PANTHER" id="PTHR30487">
    <property type="entry name" value="TYPE 4 PREPILIN-LIKE PROTEINS LEADER PEPTIDE-PROCESSING ENZYME"/>
    <property type="match status" value="1"/>
</dbReference>
<dbReference type="AlphaFoldDB" id="E0TBP6"/>
<feature type="transmembrane region" description="Helical" evidence="10">
    <location>
        <begin position="143"/>
        <end position="161"/>
    </location>
</feature>
<evidence type="ECO:0000256" key="3">
    <source>
        <dbReference type="ARBA" id="ARBA00022475"/>
    </source>
</evidence>
<keyword evidence="6 10" id="KW-1133">Transmembrane helix</keyword>
<dbReference type="Proteomes" id="UP000001302">
    <property type="component" value="Chromosome"/>
</dbReference>
<proteinExistence type="inferred from homology"/>
<feature type="transmembrane region" description="Helical" evidence="10">
    <location>
        <begin position="247"/>
        <end position="266"/>
    </location>
</feature>
<evidence type="ECO:0000256" key="9">
    <source>
        <dbReference type="RuleBase" id="RU003794"/>
    </source>
</evidence>
<keyword evidence="9" id="KW-0511">Multifunctional enzyme</keyword>
<dbReference type="EC" id="2.1.1.-" evidence="9"/>
<evidence type="ECO:0000256" key="7">
    <source>
        <dbReference type="ARBA" id="ARBA00023136"/>
    </source>
</evidence>
<evidence type="ECO:0000313" key="14">
    <source>
        <dbReference type="Proteomes" id="UP000001302"/>
    </source>
</evidence>
<dbReference type="PANTHER" id="PTHR30487:SF0">
    <property type="entry name" value="PREPILIN LEADER PEPTIDASE_N-METHYLTRANSFERASE-RELATED"/>
    <property type="match status" value="1"/>
</dbReference>
<evidence type="ECO:0000256" key="8">
    <source>
        <dbReference type="RuleBase" id="RU003793"/>
    </source>
</evidence>
<dbReference type="InterPro" id="IPR050882">
    <property type="entry name" value="Prepilin_peptidase/N-MTase"/>
</dbReference>
<evidence type="ECO:0000256" key="6">
    <source>
        <dbReference type="ARBA" id="ARBA00022989"/>
    </source>
</evidence>
<evidence type="ECO:0000259" key="12">
    <source>
        <dbReference type="Pfam" id="PF06750"/>
    </source>
</evidence>
<dbReference type="STRING" id="314260.PB2503_08559"/>
<keyword evidence="9" id="KW-0645">Protease</keyword>
<dbReference type="KEGG" id="pbr:PB2503_08559"/>
<keyword evidence="9" id="KW-0489">Methyltransferase</keyword>
<sequence length="267" mass="27193">MHAALVFLLTASTLAGLLGGSFLTVLVTRGPYVFGLLEGPPPRGGWSLWGPRSRCPACLTPLPWTAVLPVIGYLLVRGRCRACGVSVPALYPLLEAAGAALGLLAGLAFVDDLPALVIGLFFLLGLLALGVIDARIGYLPDALTLPLIALGLGASAFGVFVSPLQALLGLSIGGGMMLALTGGYRLLRGREGLGGGDVKMVALGGAFLGPFGLPPALLIASLAALIGTLLSQRSRLRGDTAVKFGPYLALGIGAVFLLPSLMTHFAG</sequence>
<keyword evidence="4" id="KW-0997">Cell inner membrane</keyword>
<comment type="subcellular location">
    <subcellularLocation>
        <location evidence="1">Cell inner membrane</location>
        <topology evidence="1">Multi-pass membrane protein</topology>
    </subcellularLocation>
    <subcellularLocation>
        <location evidence="9">Cell membrane</location>
        <topology evidence="9">Multi-pass membrane protein</topology>
    </subcellularLocation>
</comment>
<evidence type="ECO:0000256" key="4">
    <source>
        <dbReference type="ARBA" id="ARBA00022519"/>
    </source>
</evidence>
<evidence type="ECO:0000313" key="13">
    <source>
        <dbReference type="EMBL" id="ADM09767.1"/>
    </source>
</evidence>
<dbReference type="GO" id="GO:0005886">
    <property type="term" value="C:plasma membrane"/>
    <property type="evidence" value="ECO:0007669"/>
    <property type="project" value="UniProtKB-SubCell"/>
</dbReference>
<feature type="transmembrane region" description="Helical" evidence="10">
    <location>
        <begin position="116"/>
        <end position="136"/>
    </location>
</feature>
<dbReference type="Pfam" id="PF06750">
    <property type="entry name" value="A24_N_bact"/>
    <property type="match status" value="1"/>
</dbReference>
<feature type="domain" description="Prepilin peptidase A24 N-terminal" evidence="12">
    <location>
        <begin position="15"/>
        <end position="107"/>
    </location>
</feature>
<keyword evidence="14" id="KW-1185">Reference proteome</keyword>
<name>E0TBP6_PARBH</name>